<feature type="transmembrane region" description="Helical" evidence="1">
    <location>
        <begin position="238"/>
        <end position="256"/>
    </location>
</feature>
<feature type="signal peptide" evidence="2">
    <location>
        <begin position="1"/>
        <end position="18"/>
    </location>
</feature>
<feature type="transmembrane region" description="Helical" evidence="1">
    <location>
        <begin position="198"/>
        <end position="218"/>
    </location>
</feature>
<organism evidence="3 4">
    <name type="scientific">Chrysochromulina tobinii</name>
    <dbReference type="NCBI Taxonomy" id="1460289"/>
    <lineage>
        <taxon>Eukaryota</taxon>
        <taxon>Haptista</taxon>
        <taxon>Haptophyta</taxon>
        <taxon>Prymnesiophyceae</taxon>
        <taxon>Prymnesiales</taxon>
        <taxon>Chrysochromulinaceae</taxon>
        <taxon>Chrysochromulina</taxon>
    </lineage>
</organism>
<dbReference type="EMBL" id="JWZX01002344">
    <property type="protein sequence ID" value="KOO29860.1"/>
    <property type="molecule type" value="Genomic_DNA"/>
</dbReference>
<evidence type="ECO:0000256" key="1">
    <source>
        <dbReference type="SAM" id="Phobius"/>
    </source>
</evidence>
<evidence type="ECO:0000256" key="2">
    <source>
        <dbReference type="SAM" id="SignalP"/>
    </source>
</evidence>
<name>A0A0M0JTL0_9EUKA</name>
<gene>
    <name evidence="3" type="ORF">Ctob_012892</name>
</gene>
<dbReference type="AlphaFoldDB" id="A0A0M0JTL0"/>
<keyword evidence="1" id="KW-0472">Membrane</keyword>
<keyword evidence="4" id="KW-1185">Reference proteome</keyword>
<dbReference type="Proteomes" id="UP000037460">
    <property type="component" value="Unassembled WGS sequence"/>
</dbReference>
<feature type="transmembrane region" description="Helical" evidence="1">
    <location>
        <begin position="165"/>
        <end position="186"/>
    </location>
</feature>
<reference evidence="4" key="1">
    <citation type="journal article" date="2015" name="PLoS Genet.">
        <title>Genome Sequence and Transcriptome Analyses of Chrysochromulina tobin: Metabolic Tools for Enhanced Algal Fitness in the Prominent Order Prymnesiales (Haptophyceae).</title>
        <authorList>
            <person name="Hovde B.T."/>
            <person name="Deodato C.R."/>
            <person name="Hunsperger H.M."/>
            <person name="Ryken S.A."/>
            <person name="Yost W."/>
            <person name="Jha R.K."/>
            <person name="Patterson J."/>
            <person name="Monnat R.J. Jr."/>
            <person name="Barlow S.B."/>
            <person name="Starkenburg S.R."/>
            <person name="Cattolico R.A."/>
        </authorList>
    </citation>
    <scope>NUCLEOTIDE SEQUENCE</scope>
    <source>
        <strain evidence="4">CCMP291</strain>
    </source>
</reference>
<protein>
    <submittedName>
        <fullName evidence="3">Uncharacterized protein</fullName>
    </submittedName>
</protein>
<comment type="caution">
    <text evidence="3">The sequence shown here is derived from an EMBL/GenBank/DDBJ whole genome shotgun (WGS) entry which is preliminary data.</text>
</comment>
<evidence type="ECO:0000313" key="3">
    <source>
        <dbReference type="EMBL" id="KOO29860.1"/>
    </source>
</evidence>
<keyword evidence="2" id="KW-0732">Signal</keyword>
<evidence type="ECO:0000313" key="4">
    <source>
        <dbReference type="Proteomes" id="UP000037460"/>
    </source>
</evidence>
<keyword evidence="1" id="KW-1133">Transmembrane helix</keyword>
<feature type="transmembrane region" description="Helical" evidence="1">
    <location>
        <begin position="70"/>
        <end position="91"/>
    </location>
</feature>
<accession>A0A0M0JTL0</accession>
<feature type="chain" id="PRO_5005602076" evidence="2">
    <location>
        <begin position="19"/>
        <end position="353"/>
    </location>
</feature>
<keyword evidence="1" id="KW-0812">Transmembrane</keyword>
<proteinExistence type="predicted"/>
<feature type="transmembrane region" description="Helical" evidence="1">
    <location>
        <begin position="286"/>
        <end position="305"/>
    </location>
</feature>
<sequence>MAVGGIAMAALALGQSLAYGGMALAELASKLARATGDGLHLAGDGVCSLVRACANAAVFIGRHTLIGLKYIAMGVLAVPAAIVFGIAQAAIFLGKQALAACVATGHGVAALAKIAARGAIASGEAAMHACQATGHALAALARAAASASATVGRQVLLLLEMGGKGLVAVASGLATAARILGEYALLAVQMLGKGAWLAVKYTGLAIGAVIGSIAFGLYTGVELLVTGVWKLLQLGGQGALYAAQAIAHAAVAVAQFTWSLVKAAGTGIVVVVGGVAFGLLELAKGIVAAAVTLVLALGRCMKGYLVTPCVRGLKNCLSALEDGGEEAEEGSPRAVRRAARLAARRRLDDEDGI</sequence>